<dbReference type="HOGENOM" id="CLU_256414_0_0_5"/>
<organism evidence="2 3">
    <name type="scientific">Candidatus Odyssella acanthamoebae</name>
    <dbReference type="NCBI Taxonomy" id="91604"/>
    <lineage>
        <taxon>Bacteria</taxon>
        <taxon>Pseudomonadati</taxon>
        <taxon>Pseudomonadota</taxon>
        <taxon>Alphaproteobacteria</taxon>
        <taxon>Holosporales</taxon>
        <taxon>Candidatus Paracaedibacteraceae</taxon>
        <taxon>Candidatus Odyssella</taxon>
    </lineage>
</organism>
<dbReference type="KEGG" id="paca:ID47_05800"/>
<evidence type="ECO:0000259" key="1">
    <source>
        <dbReference type="PROSITE" id="PS51462"/>
    </source>
</evidence>
<gene>
    <name evidence="2" type="ORF">ID47_05800</name>
</gene>
<dbReference type="Proteomes" id="UP000028926">
    <property type="component" value="Chromosome"/>
</dbReference>
<reference evidence="2 3" key="1">
    <citation type="submission" date="2014-07" db="EMBL/GenBank/DDBJ databases">
        <title>Comparative genomic insights into amoeba endosymbionts belonging to the families of Holosporaceae and Candidatus Midichloriaceae within Rickettsiales.</title>
        <authorList>
            <person name="Wang Z."/>
            <person name="Wu M."/>
        </authorList>
    </citation>
    <scope>NUCLEOTIDE SEQUENCE [LARGE SCALE GENOMIC DNA]</scope>
    <source>
        <strain evidence="2">PRA3</strain>
    </source>
</reference>
<evidence type="ECO:0000313" key="3">
    <source>
        <dbReference type="Proteomes" id="UP000028926"/>
    </source>
</evidence>
<accession>A0A077AT19</accession>
<dbReference type="EMBL" id="CP008941">
    <property type="protein sequence ID" value="AIK96352.1"/>
    <property type="molecule type" value="Genomic_DNA"/>
</dbReference>
<sequence length="1369" mass="157522">MARFYKYISITLTATFLCNSIVPSFGMEPWFSPASLDALSQEGRTAAGILHYALRDKEIYILLGQRDDSLNSYGDWCNFGGGSEEGRDESLLDSSKDSQLSFLWQDAARESREESNGIYAPHPRLLRHQPFIDVLTEKENDPFLYRMYWQQVQYIAPEIFKEKLESSSEEHNKEYTDFIWVKASQLLTAIQAENPLLQVDETLINIYGPLFETLSTPAGRQFLKHLTALKTLKTLIKKPASKDEKYEYFSVRPYFNRIYHIGGTGTVDQFYPALIPHPMVVASQNPLKDIKKRMIENRVADSQSSSPDHLPPNTYELIELNAAHEDTLAHAVSAHGMAMMEIKRRFSQEFTSSEEKDVPLWDMNCPESISRIHLRIILGKDYKTSADFIGDENSVRKADLANIREYFSRYTSTEYEQKNHEKNEFKRKIHLLESDYEFFADVLAFEEENKNWPTFYHGASQDINNLLKSLTYLRELISLKSFEGLMALRGSDIYFKGTKTVQELLELEGDCESPVTKAAMLFLNFTLFAGPHTTSSTSSSAEYLVNDHSVDAPDIKGIFLESLSLIGFSQPVYDYFHSLFEQYYRYQGLPWANSVLLAITQHPEDIDTYNYASRGNGFFNEIPSTLNVLNNIQAEYYRLQMEQQKTGILEGFEKERERKKNLFPENRLWLHPSRVMNPSHVKIKAFDRFRLAPESQDSYDQAMRQTTAVLLGEWLTHKAIVLEGSFIYYPSLKKLHHLVVKGVTGKALQEEFSSKGLIYLIHNGHLTAVKQYLENYPEVLQEESFNPHTVIPAVLKTNDLEFINYFVKEIFNLDLSNFFTQDELLFQIAYCVESDYYHALLYLFKNCDFSKVEDSIKLSWAKLLDLNDSKAVPLLEEYLHRFYKIAPPLMKDFLNIIWDNLSSQESIKIILDSPFAQPQLLLNGMGTLAYNKNLTGKTFQTSDKLISLLKKGADLSLPHPLTDEPIVFLFKNCDLYMEPQDYSLIANLLDVKNKQGLTFLREIQKNYMENGNVSNFVTPLKTELEKANRNYADDSYPPFIKYFGNLSHVSINLREFGSIFLIPDYKIWVDALQNVKNVFELQNVINSCPDSEIYDLFMNKIAALKDKLTVSEDLDYTAIDNLRRSEREWEGQVRNCMQECSPNLSILAEHIKQAPSRTVLRNAFGAIIKAGEQFIDLLPNLLEKLYPEKESFIAEDSISNFISSCLNQHPIFHASTVQSSYLLTQTLVNFLGIENLPLIKGRIELDDLIEFLSEDQLEKLYESSPNYFTAQTPHNNFVDCLLSLPADLKRKVVFSDLDKLKMRGEDLIPPFWRLFSSDSNFSLVKELVELDPSLLHLKGLNGVDVAFPLQFFPKNSITKFVSNRLALEN</sequence>
<proteinExistence type="predicted"/>
<dbReference type="STRING" id="91604.ID47_05800"/>
<keyword evidence="3" id="KW-1185">Reference proteome</keyword>
<feature type="domain" description="Nudix hydrolase" evidence="1">
    <location>
        <begin position="42"/>
        <end position="203"/>
    </location>
</feature>
<dbReference type="InterPro" id="IPR000086">
    <property type="entry name" value="NUDIX_hydrolase_dom"/>
</dbReference>
<dbReference type="PROSITE" id="PS51462">
    <property type="entry name" value="NUDIX"/>
    <property type="match status" value="1"/>
</dbReference>
<name>A0A077AT19_9PROT</name>
<protein>
    <recommendedName>
        <fullName evidence="1">Nudix hydrolase domain-containing protein</fullName>
    </recommendedName>
</protein>
<evidence type="ECO:0000313" key="2">
    <source>
        <dbReference type="EMBL" id="AIK96352.1"/>
    </source>
</evidence>
<dbReference type="RefSeq" id="WP_038464688.1">
    <property type="nucleotide sequence ID" value="NZ_CP008941.1"/>
</dbReference>
<dbReference type="OrthoDB" id="289720at2"/>
<dbReference type="Gene3D" id="3.90.79.10">
    <property type="entry name" value="Nucleoside Triphosphate Pyrophosphohydrolase"/>
    <property type="match status" value="1"/>
</dbReference>